<gene>
    <name evidence="5" type="ORF">EDS130_LOCUS1738</name>
</gene>
<feature type="domain" description="TIL" evidence="4">
    <location>
        <begin position="23"/>
        <end position="83"/>
    </location>
</feature>
<evidence type="ECO:0000256" key="3">
    <source>
        <dbReference type="SAM" id="SignalP"/>
    </source>
</evidence>
<reference evidence="5" key="1">
    <citation type="submission" date="2021-02" db="EMBL/GenBank/DDBJ databases">
        <authorList>
            <person name="Nowell W R."/>
        </authorList>
    </citation>
    <scope>NUCLEOTIDE SEQUENCE</scope>
</reference>
<dbReference type="GO" id="GO:0030414">
    <property type="term" value="F:peptidase inhibitor activity"/>
    <property type="evidence" value="ECO:0007669"/>
    <property type="project" value="UniProtKB-KW"/>
</dbReference>
<dbReference type="CDD" id="cd19941">
    <property type="entry name" value="TIL"/>
    <property type="match status" value="2"/>
</dbReference>
<dbReference type="InterPro" id="IPR051368">
    <property type="entry name" value="SerProtInhib-TIL_Domain"/>
</dbReference>
<proteinExistence type="predicted"/>
<evidence type="ECO:0000313" key="6">
    <source>
        <dbReference type="Proteomes" id="UP000663852"/>
    </source>
</evidence>
<keyword evidence="3" id="KW-0732">Signal</keyword>
<protein>
    <recommendedName>
        <fullName evidence="4">TIL domain-containing protein</fullName>
    </recommendedName>
</protein>
<dbReference type="EMBL" id="CAJNOJ010000004">
    <property type="protein sequence ID" value="CAF0741099.1"/>
    <property type="molecule type" value="Genomic_DNA"/>
</dbReference>
<accession>A0A813NV67</accession>
<feature type="domain" description="TIL" evidence="4">
    <location>
        <begin position="91"/>
        <end position="148"/>
    </location>
</feature>
<name>A0A813NV67_ADIRI</name>
<dbReference type="Proteomes" id="UP000663852">
    <property type="component" value="Unassembled WGS sequence"/>
</dbReference>
<evidence type="ECO:0000259" key="4">
    <source>
        <dbReference type="Pfam" id="PF01826"/>
    </source>
</evidence>
<dbReference type="PANTHER" id="PTHR23259:SF70">
    <property type="entry name" value="ACCESSORY GLAND PROTEIN ACP62F-RELATED"/>
    <property type="match status" value="1"/>
</dbReference>
<dbReference type="Pfam" id="PF01826">
    <property type="entry name" value="TIL"/>
    <property type="match status" value="2"/>
</dbReference>
<keyword evidence="2" id="KW-1015">Disulfide bond</keyword>
<sequence length="159" mass="17338">MAYIKYILFFVSLISYTDGTVTCGANEYLVRCSHPIVCQPSCTDPDRVPCPTVACIRGCECTQGYIRSTDETEDNPCIPISECQNQNKSTCAMNEVESECANPCQPSCGELKREPCPTFTCSKGCICADGFVRTTNDTSSACVIKDQCPQLELAGREAK</sequence>
<keyword evidence="1" id="KW-0646">Protease inhibitor</keyword>
<feature type="chain" id="PRO_5033028404" description="TIL domain-containing protein" evidence="3">
    <location>
        <begin position="20"/>
        <end position="159"/>
    </location>
</feature>
<feature type="signal peptide" evidence="3">
    <location>
        <begin position="1"/>
        <end position="19"/>
    </location>
</feature>
<dbReference type="PANTHER" id="PTHR23259">
    <property type="entry name" value="RIDDLE"/>
    <property type="match status" value="1"/>
</dbReference>
<dbReference type="OrthoDB" id="6236007at2759"/>
<dbReference type="InterPro" id="IPR002919">
    <property type="entry name" value="TIL_dom"/>
</dbReference>
<dbReference type="SUPFAM" id="SSF57567">
    <property type="entry name" value="Serine protease inhibitors"/>
    <property type="match status" value="2"/>
</dbReference>
<comment type="caution">
    <text evidence="5">The sequence shown here is derived from an EMBL/GenBank/DDBJ whole genome shotgun (WGS) entry which is preliminary data.</text>
</comment>
<evidence type="ECO:0000256" key="1">
    <source>
        <dbReference type="ARBA" id="ARBA00022690"/>
    </source>
</evidence>
<dbReference type="AlphaFoldDB" id="A0A813NV67"/>
<evidence type="ECO:0000313" key="5">
    <source>
        <dbReference type="EMBL" id="CAF0741099.1"/>
    </source>
</evidence>
<dbReference type="Gene3D" id="2.10.25.10">
    <property type="entry name" value="Laminin"/>
    <property type="match status" value="2"/>
</dbReference>
<organism evidence="5 6">
    <name type="scientific">Adineta ricciae</name>
    <name type="common">Rotifer</name>
    <dbReference type="NCBI Taxonomy" id="249248"/>
    <lineage>
        <taxon>Eukaryota</taxon>
        <taxon>Metazoa</taxon>
        <taxon>Spiralia</taxon>
        <taxon>Gnathifera</taxon>
        <taxon>Rotifera</taxon>
        <taxon>Eurotatoria</taxon>
        <taxon>Bdelloidea</taxon>
        <taxon>Adinetida</taxon>
        <taxon>Adinetidae</taxon>
        <taxon>Adineta</taxon>
    </lineage>
</organism>
<dbReference type="InterPro" id="IPR036084">
    <property type="entry name" value="Ser_inhib-like_sf"/>
</dbReference>
<evidence type="ECO:0000256" key="2">
    <source>
        <dbReference type="ARBA" id="ARBA00023157"/>
    </source>
</evidence>